<dbReference type="VEuPathDB" id="FungiDB:I303_00542"/>
<protein>
    <submittedName>
        <fullName evidence="2">Uncharacterized protein</fullName>
    </submittedName>
</protein>
<feature type="compositionally biased region" description="Acidic residues" evidence="1">
    <location>
        <begin position="158"/>
        <end position="167"/>
    </location>
</feature>
<dbReference type="KEGG" id="kdj:28964241"/>
<evidence type="ECO:0000313" key="4">
    <source>
        <dbReference type="Proteomes" id="UP000078595"/>
    </source>
</evidence>
<dbReference type="RefSeq" id="XP_018266567.1">
    <property type="nucleotide sequence ID" value="XM_018403913.1"/>
</dbReference>
<organism evidence="2">
    <name type="scientific">Kwoniella dejecticola CBS 10117</name>
    <dbReference type="NCBI Taxonomy" id="1296121"/>
    <lineage>
        <taxon>Eukaryota</taxon>
        <taxon>Fungi</taxon>
        <taxon>Dikarya</taxon>
        <taxon>Basidiomycota</taxon>
        <taxon>Agaricomycotina</taxon>
        <taxon>Tremellomycetes</taxon>
        <taxon>Tremellales</taxon>
        <taxon>Cryptococcaceae</taxon>
        <taxon>Kwoniella</taxon>
    </lineage>
</organism>
<sequence>MASFNSTKIVQKFGWGSNDASDLGPNVPQEFMVRYTRPSPDSVSWSRFTQQSVNYATDWHPNPFDKNLFQVRDPLMDYNTARNMLRKVEVDSHGSQRHSEFVNGLWRSGTDCDGNTVFTGKMPSESVVPSQFQGIEAADPVITSDKGEEKASTQGDGVESDGEDSFVEIDVTGSSDPGMDGEDGFMMVHEDQVVGPDEGPQDWAPLETD</sequence>
<proteinExistence type="predicted"/>
<evidence type="ECO:0000256" key="1">
    <source>
        <dbReference type="SAM" id="MobiDB-lite"/>
    </source>
</evidence>
<reference evidence="2" key="1">
    <citation type="submission" date="2013-07" db="EMBL/GenBank/DDBJ databases">
        <title>The Genome Sequence of Cryptococcus dejecticola CBS10117.</title>
        <authorList>
            <consortium name="The Broad Institute Genome Sequencing Platform"/>
            <person name="Cuomo C."/>
            <person name="Litvintseva A."/>
            <person name="Chen Y."/>
            <person name="Heitman J."/>
            <person name="Sun S."/>
            <person name="Springer D."/>
            <person name="Dromer F."/>
            <person name="Young S.K."/>
            <person name="Zeng Q."/>
            <person name="Gargeya S."/>
            <person name="Fitzgerald M."/>
            <person name="Abouelleil A."/>
            <person name="Alvarado L."/>
            <person name="Berlin A.M."/>
            <person name="Chapman S.B."/>
            <person name="Dewar J."/>
            <person name="Goldberg J."/>
            <person name="Griggs A."/>
            <person name="Gujja S."/>
            <person name="Hansen M."/>
            <person name="Howarth C."/>
            <person name="Imamovic A."/>
            <person name="Larimer J."/>
            <person name="McCowan C."/>
            <person name="Murphy C."/>
            <person name="Pearson M."/>
            <person name="Priest M."/>
            <person name="Roberts A."/>
            <person name="Saif S."/>
            <person name="Shea T."/>
            <person name="Sykes S."/>
            <person name="Wortman J."/>
            <person name="Nusbaum C."/>
            <person name="Birren B."/>
        </authorList>
    </citation>
    <scope>NUCLEOTIDE SEQUENCE [LARGE SCALE GENOMIC DNA]</scope>
    <source>
        <strain evidence="2">CBS 10117</strain>
    </source>
</reference>
<evidence type="ECO:0000313" key="3">
    <source>
        <dbReference type="EMBL" id="WWC58006.1"/>
    </source>
</evidence>
<dbReference type="AlphaFoldDB" id="A0A1A6AF78"/>
<dbReference type="EMBL" id="KI894027">
    <property type="protein sequence ID" value="OBR88725.1"/>
    <property type="molecule type" value="Genomic_DNA"/>
</dbReference>
<dbReference type="Proteomes" id="UP000078595">
    <property type="component" value="Chromosome 1"/>
</dbReference>
<dbReference type="GeneID" id="28964241"/>
<dbReference type="EMBL" id="CP144530">
    <property type="protein sequence ID" value="WWC58006.1"/>
    <property type="molecule type" value="Genomic_DNA"/>
</dbReference>
<keyword evidence="4" id="KW-1185">Reference proteome</keyword>
<gene>
    <name evidence="2" type="ORF">I303_00542</name>
    <name evidence="3" type="ORF">I303_100541</name>
</gene>
<feature type="region of interest" description="Disordered" evidence="1">
    <location>
        <begin position="140"/>
        <end position="184"/>
    </location>
</feature>
<reference evidence="3" key="2">
    <citation type="submission" date="2013-07" db="EMBL/GenBank/DDBJ databases">
        <authorList>
            <consortium name="The Broad Institute Genome Sequencing Platform"/>
            <person name="Cuomo C."/>
            <person name="Litvintseva A."/>
            <person name="Chen Y."/>
            <person name="Heitman J."/>
            <person name="Sun S."/>
            <person name="Springer D."/>
            <person name="Dromer F."/>
            <person name="Young S.K."/>
            <person name="Zeng Q."/>
            <person name="Gargeya S."/>
            <person name="Fitzgerald M."/>
            <person name="Abouelleil A."/>
            <person name="Alvarado L."/>
            <person name="Berlin A.M."/>
            <person name="Chapman S.B."/>
            <person name="Dewar J."/>
            <person name="Goldberg J."/>
            <person name="Griggs A."/>
            <person name="Gujja S."/>
            <person name="Hansen M."/>
            <person name="Howarth C."/>
            <person name="Imamovic A."/>
            <person name="Larimer J."/>
            <person name="McCowan C."/>
            <person name="Murphy C."/>
            <person name="Pearson M."/>
            <person name="Priest M."/>
            <person name="Roberts A."/>
            <person name="Saif S."/>
            <person name="Shea T."/>
            <person name="Sykes S."/>
            <person name="Wortman J."/>
            <person name="Nusbaum C."/>
            <person name="Birren B."/>
        </authorList>
    </citation>
    <scope>NUCLEOTIDE SEQUENCE</scope>
    <source>
        <strain evidence="3">CBS 10117</strain>
    </source>
</reference>
<accession>A0A1A6AF78</accession>
<name>A0A1A6AF78_9TREE</name>
<evidence type="ECO:0000313" key="2">
    <source>
        <dbReference type="EMBL" id="OBR88725.1"/>
    </source>
</evidence>
<reference evidence="3" key="3">
    <citation type="submission" date="2024-02" db="EMBL/GenBank/DDBJ databases">
        <title>Comparative genomics of Cryptococcus and Kwoniella reveals pathogenesis evolution and contrasting modes of karyotype evolution via chromosome fusion or intercentromeric recombination.</title>
        <authorList>
            <person name="Coelho M.A."/>
            <person name="David-Palma M."/>
            <person name="Shea T."/>
            <person name="Bowers K."/>
            <person name="McGinley-Smith S."/>
            <person name="Mohammad A.W."/>
            <person name="Gnirke A."/>
            <person name="Yurkov A.M."/>
            <person name="Nowrousian M."/>
            <person name="Sun S."/>
            <person name="Cuomo C.A."/>
            <person name="Heitman J."/>
        </authorList>
    </citation>
    <scope>NUCLEOTIDE SEQUENCE</scope>
    <source>
        <strain evidence="3">CBS 10117</strain>
    </source>
</reference>